<comment type="function">
    <text evidence="4">Catalyzes ATP-dependent phosphorylation of adenosylcobinamide and addition of GMP to adenosylcobinamide phosphate.</text>
</comment>
<dbReference type="eggNOG" id="COG2087">
    <property type="taxonomic scope" value="Bacteria"/>
</dbReference>
<dbReference type="OrthoDB" id="1766664at2"/>
<evidence type="ECO:0000256" key="7">
    <source>
        <dbReference type="ARBA" id="ARBA00007490"/>
    </source>
</evidence>
<keyword evidence="10" id="KW-0169">Cobalamin biosynthesis</keyword>
<dbReference type="SUPFAM" id="SSF52540">
    <property type="entry name" value="P-loop containing nucleoside triphosphate hydrolases"/>
    <property type="match status" value="1"/>
</dbReference>
<evidence type="ECO:0000256" key="11">
    <source>
        <dbReference type="ARBA" id="ARBA00022679"/>
    </source>
</evidence>
<keyword evidence="11" id="KW-0808">Transferase</keyword>
<comment type="pathway">
    <text evidence="6">Cofactor biosynthesis; adenosylcobalamin biosynthesis; adenosylcobalamin from cob(II)yrinate a,c-diamide: step 5/7.</text>
</comment>
<keyword evidence="14" id="KW-0067">ATP-binding</keyword>
<gene>
    <name evidence="18" type="ordered locus">Closa_2383</name>
</gene>
<dbReference type="HOGENOM" id="CLU_135056_0_0_9"/>
<dbReference type="EC" id="2.7.7.62" evidence="9"/>
<keyword evidence="13" id="KW-0418">Kinase</keyword>
<evidence type="ECO:0000256" key="8">
    <source>
        <dbReference type="ARBA" id="ARBA00012016"/>
    </source>
</evidence>
<evidence type="ECO:0000256" key="2">
    <source>
        <dbReference type="ARBA" id="ARBA00000711"/>
    </source>
</evidence>
<evidence type="ECO:0000256" key="14">
    <source>
        <dbReference type="ARBA" id="ARBA00022840"/>
    </source>
</evidence>
<dbReference type="UniPathway" id="UPA00148">
    <property type="reaction ID" value="UER00236"/>
</dbReference>
<evidence type="ECO:0000313" key="18">
    <source>
        <dbReference type="EMBL" id="ADL04955.1"/>
    </source>
</evidence>
<organism evidence="18 19">
    <name type="scientific">Lacrimispora saccharolytica (strain ATCC 35040 / DSM 2544 / NRCC 2533 / WM1)</name>
    <name type="common">Clostridium saccharolyticum</name>
    <dbReference type="NCBI Taxonomy" id="610130"/>
    <lineage>
        <taxon>Bacteria</taxon>
        <taxon>Bacillati</taxon>
        <taxon>Bacillota</taxon>
        <taxon>Clostridia</taxon>
        <taxon>Lachnospirales</taxon>
        <taxon>Lachnospiraceae</taxon>
        <taxon>Lacrimispora</taxon>
    </lineage>
</organism>
<dbReference type="STRING" id="610130.Closa_2383"/>
<dbReference type="PaxDb" id="610130-Closa_2383"/>
<dbReference type="EC" id="2.7.1.156" evidence="8"/>
<evidence type="ECO:0000256" key="10">
    <source>
        <dbReference type="ARBA" id="ARBA00022573"/>
    </source>
</evidence>
<dbReference type="RefSeq" id="WP_013273041.1">
    <property type="nucleotide sequence ID" value="NC_014376.1"/>
</dbReference>
<evidence type="ECO:0000256" key="6">
    <source>
        <dbReference type="ARBA" id="ARBA00005159"/>
    </source>
</evidence>
<name>D9R485_LACSW</name>
<dbReference type="Gene3D" id="3.40.50.300">
    <property type="entry name" value="P-loop containing nucleotide triphosphate hydrolases"/>
    <property type="match status" value="1"/>
</dbReference>
<dbReference type="InterPro" id="IPR003203">
    <property type="entry name" value="CobU/CobP"/>
</dbReference>
<dbReference type="GO" id="GO:0005524">
    <property type="term" value="F:ATP binding"/>
    <property type="evidence" value="ECO:0007669"/>
    <property type="project" value="UniProtKB-KW"/>
</dbReference>
<dbReference type="Pfam" id="PF02283">
    <property type="entry name" value="CobU"/>
    <property type="match status" value="1"/>
</dbReference>
<comment type="catalytic activity">
    <reaction evidence="3">
        <text>adenosylcob(III)inamide + GTP = adenosylcob(III)inamide phosphate + GDP + H(+)</text>
        <dbReference type="Rhea" id="RHEA:15765"/>
        <dbReference type="ChEBI" id="CHEBI:2480"/>
        <dbReference type="ChEBI" id="CHEBI:15378"/>
        <dbReference type="ChEBI" id="CHEBI:37565"/>
        <dbReference type="ChEBI" id="CHEBI:58189"/>
        <dbReference type="ChEBI" id="CHEBI:58502"/>
        <dbReference type="EC" id="2.7.1.156"/>
    </reaction>
</comment>
<dbReference type="EMBL" id="CP002109">
    <property type="protein sequence ID" value="ADL04955.1"/>
    <property type="molecule type" value="Genomic_DNA"/>
</dbReference>
<comment type="catalytic activity">
    <reaction evidence="1">
        <text>adenosylcob(III)inamide + ATP = adenosylcob(III)inamide phosphate + ADP + H(+)</text>
        <dbReference type="Rhea" id="RHEA:15769"/>
        <dbReference type="ChEBI" id="CHEBI:2480"/>
        <dbReference type="ChEBI" id="CHEBI:15378"/>
        <dbReference type="ChEBI" id="CHEBI:30616"/>
        <dbReference type="ChEBI" id="CHEBI:58502"/>
        <dbReference type="ChEBI" id="CHEBI:456216"/>
        <dbReference type="EC" id="2.7.1.156"/>
    </reaction>
</comment>
<evidence type="ECO:0000256" key="5">
    <source>
        <dbReference type="ARBA" id="ARBA00004692"/>
    </source>
</evidence>
<keyword evidence="12" id="KW-0547">Nucleotide-binding</keyword>
<evidence type="ECO:0000256" key="4">
    <source>
        <dbReference type="ARBA" id="ARBA00003889"/>
    </source>
</evidence>
<dbReference type="PANTHER" id="PTHR34848">
    <property type="match status" value="1"/>
</dbReference>
<evidence type="ECO:0000256" key="9">
    <source>
        <dbReference type="ARBA" id="ARBA00012523"/>
    </source>
</evidence>
<dbReference type="GO" id="GO:0009236">
    <property type="term" value="P:cobalamin biosynthetic process"/>
    <property type="evidence" value="ECO:0007669"/>
    <property type="project" value="UniProtKB-UniPathway"/>
</dbReference>
<dbReference type="GO" id="GO:0008820">
    <property type="term" value="F:cobinamide phosphate guanylyltransferase activity"/>
    <property type="evidence" value="ECO:0007669"/>
    <property type="project" value="UniProtKB-EC"/>
</dbReference>
<reference evidence="18" key="1">
    <citation type="submission" date="2010-07" db="EMBL/GenBank/DDBJ databases">
        <title>Complete sequence of Clostridium saccharolyticum WM1.</title>
        <authorList>
            <consortium name="US DOE Joint Genome Institute"/>
            <person name="Lucas S."/>
            <person name="Copeland A."/>
            <person name="Lapidus A."/>
            <person name="Cheng J.-F."/>
            <person name="Bruce D."/>
            <person name="Goodwin L."/>
            <person name="Pitluck S."/>
            <person name="Chertkov O."/>
            <person name="Detter J.C."/>
            <person name="Han C."/>
            <person name="Tapia R."/>
            <person name="Land M."/>
            <person name="Hauser L."/>
            <person name="Chang Y.-J."/>
            <person name="Jeffries C."/>
            <person name="Kyrpides N."/>
            <person name="Ivanova N."/>
            <person name="Mikhailova N."/>
            <person name="Mouttaki H."/>
            <person name="Lin L."/>
            <person name="Zhou J."/>
            <person name="Hemme C.L."/>
            <person name="Woyke T."/>
        </authorList>
    </citation>
    <scope>NUCLEOTIDE SEQUENCE [LARGE SCALE GENOMIC DNA]</scope>
    <source>
        <strain evidence="18">WM1</strain>
    </source>
</reference>
<keyword evidence="15" id="KW-0342">GTP-binding</keyword>
<protein>
    <recommendedName>
        <fullName evidence="16">Adenosylcobinamide kinase</fullName>
        <ecNumber evidence="8">2.7.1.156</ecNumber>
        <ecNumber evidence="9">2.7.7.62</ecNumber>
    </recommendedName>
    <alternativeName>
        <fullName evidence="17">Adenosylcobinamide-phosphate guanylyltransferase</fullName>
    </alternativeName>
</protein>
<evidence type="ECO:0000256" key="3">
    <source>
        <dbReference type="ARBA" id="ARBA00001522"/>
    </source>
</evidence>
<dbReference type="Proteomes" id="UP000001662">
    <property type="component" value="Chromosome"/>
</dbReference>
<comment type="pathway">
    <text evidence="5">Cofactor biosynthesis; adenosylcobalamin biosynthesis; adenosylcobalamin from cob(II)yrinate a,c-diamide: step 6/7.</text>
</comment>
<evidence type="ECO:0000313" key="19">
    <source>
        <dbReference type="Proteomes" id="UP000001662"/>
    </source>
</evidence>
<dbReference type="KEGG" id="csh:Closa_2383"/>
<dbReference type="AlphaFoldDB" id="D9R485"/>
<comment type="catalytic activity">
    <reaction evidence="2">
        <text>adenosylcob(III)inamide phosphate + GTP + H(+) = adenosylcob(III)inamide-GDP + diphosphate</text>
        <dbReference type="Rhea" id="RHEA:22712"/>
        <dbReference type="ChEBI" id="CHEBI:15378"/>
        <dbReference type="ChEBI" id="CHEBI:33019"/>
        <dbReference type="ChEBI" id="CHEBI:37565"/>
        <dbReference type="ChEBI" id="CHEBI:58502"/>
        <dbReference type="ChEBI" id="CHEBI:60487"/>
        <dbReference type="EC" id="2.7.7.62"/>
    </reaction>
</comment>
<evidence type="ECO:0000256" key="1">
    <source>
        <dbReference type="ARBA" id="ARBA00000312"/>
    </source>
</evidence>
<dbReference type="GO" id="GO:0043752">
    <property type="term" value="F:adenosylcobinamide kinase activity"/>
    <property type="evidence" value="ECO:0007669"/>
    <property type="project" value="UniProtKB-EC"/>
</dbReference>
<keyword evidence="19" id="KW-1185">Reference proteome</keyword>
<evidence type="ECO:0000256" key="12">
    <source>
        <dbReference type="ARBA" id="ARBA00022741"/>
    </source>
</evidence>
<sequence>MILIVGGAWQGKLAFAVELAKKAYPLDSPACYNEKREEYEIAEGSRDSFEAAMKCRIIHGLHEYIRRLLKEGKSVDDFLSAVRQQNPHVIITSNELGCGIVPMDPGEREWREVSGRASVGLARTSEEVYRMVCGIASRIK</sequence>
<evidence type="ECO:0000256" key="17">
    <source>
        <dbReference type="ARBA" id="ARBA00030571"/>
    </source>
</evidence>
<evidence type="ECO:0000256" key="16">
    <source>
        <dbReference type="ARBA" id="ARBA00029570"/>
    </source>
</evidence>
<evidence type="ECO:0000256" key="15">
    <source>
        <dbReference type="ARBA" id="ARBA00023134"/>
    </source>
</evidence>
<dbReference type="InterPro" id="IPR027417">
    <property type="entry name" value="P-loop_NTPase"/>
</dbReference>
<comment type="similarity">
    <text evidence="7">Belongs to the CobU/CobP family.</text>
</comment>
<dbReference type="GO" id="GO:0005525">
    <property type="term" value="F:GTP binding"/>
    <property type="evidence" value="ECO:0007669"/>
    <property type="project" value="UniProtKB-KW"/>
</dbReference>
<evidence type="ECO:0000256" key="13">
    <source>
        <dbReference type="ARBA" id="ARBA00022777"/>
    </source>
</evidence>
<accession>D9R485</accession>
<dbReference type="PANTHER" id="PTHR34848:SF1">
    <property type="entry name" value="BIFUNCTIONAL ADENOSYLCOBALAMIN BIOSYNTHESIS PROTEIN COBU"/>
    <property type="match status" value="1"/>
</dbReference>
<proteinExistence type="inferred from homology"/>